<accession>A0A101KSX6</accession>
<comment type="function">
    <text evidence="6">Also exhibits azoreductase activity. Catalyzes the reductive cleavage of the azo bond in aromatic azo compounds to the corresponding amines.</text>
</comment>
<comment type="function">
    <text evidence="6">Quinone reductase that provides resistance to thiol-specific stress caused by electrophilic quinones.</text>
</comment>
<evidence type="ECO:0000256" key="3">
    <source>
        <dbReference type="ARBA" id="ARBA00023002"/>
    </source>
</evidence>
<evidence type="ECO:0000256" key="4">
    <source>
        <dbReference type="ARBA" id="ARBA00023027"/>
    </source>
</evidence>
<comment type="cofactor">
    <cofactor evidence="6">
        <name>FMN</name>
        <dbReference type="ChEBI" id="CHEBI:58210"/>
    </cofactor>
    <text evidence="6">Binds 1 FMN per subunit.</text>
</comment>
<evidence type="ECO:0000256" key="2">
    <source>
        <dbReference type="ARBA" id="ARBA00022643"/>
    </source>
</evidence>
<dbReference type="Gene3D" id="3.40.50.360">
    <property type="match status" value="1"/>
</dbReference>
<dbReference type="InterPro" id="IPR003680">
    <property type="entry name" value="Flavodoxin_fold"/>
</dbReference>
<evidence type="ECO:0000259" key="7">
    <source>
        <dbReference type="Pfam" id="PF02525"/>
    </source>
</evidence>
<name>A0A101KSX6_RHILI</name>
<organism evidence="8 9">
    <name type="scientific">Rhizobium loti</name>
    <name type="common">Mesorhizobium loti</name>
    <dbReference type="NCBI Taxonomy" id="381"/>
    <lineage>
        <taxon>Bacteria</taxon>
        <taxon>Pseudomonadati</taxon>
        <taxon>Pseudomonadota</taxon>
        <taxon>Alphaproteobacteria</taxon>
        <taxon>Hyphomicrobiales</taxon>
        <taxon>Phyllobacteriaceae</taxon>
        <taxon>Mesorhizobium</taxon>
    </lineage>
</organism>
<feature type="binding site" evidence="6">
    <location>
        <begin position="15"/>
        <end position="17"/>
    </location>
    <ligand>
        <name>FMN</name>
        <dbReference type="ChEBI" id="CHEBI:58210"/>
    </ligand>
</feature>
<dbReference type="InterPro" id="IPR050104">
    <property type="entry name" value="FMN-dep_NADH:Q_OxRdtase_AzoR1"/>
</dbReference>
<evidence type="ECO:0000313" key="8">
    <source>
        <dbReference type="EMBL" id="KUM26441.1"/>
    </source>
</evidence>
<comment type="caution">
    <text evidence="8">The sequence shown here is derived from an EMBL/GenBank/DDBJ whole genome shotgun (WGS) entry which is preliminary data.</text>
</comment>
<dbReference type="InterPro" id="IPR029039">
    <property type="entry name" value="Flavoprotein-like_sf"/>
</dbReference>
<reference evidence="8 9" key="1">
    <citation type="submission" date="2015-12" db="EMBL/GenBank/DDBJ databases">
        <title>Draft genome sequence of Mesorhizobium sp. UFLA 01-765, a multitolerant efficient symbiont and plant-growth promoting strain isolated from Zn-mining soil using Leucaena leucocephala as a trap plant.</title>
        <authorList>
            <person name="Rangel W.M."/>
            <person name="Thijs S."/>
            <person name="Longatti S.M."/>
            <person name="Moreira F.M."/>
            <person name="Weyens N."/>
            <person name="Vangronsveld J."/>
            <person name="Van Hamme J.D."/>
            <person name="Bottos E.M."/>
            <person name="Rineau F."/>
        </authorList>
    </citation>
    <scope>NUCLEOTIDE SEQUENCE [LARGE SCALE GENOMIC DNA]</scope>
    <source>
        <strain evidence="8 9">UFLA 01-765</strain>
    </source>
</reference>
<dbReference type="EMBL" id="LPWA01000106">
    <property type="protein sequence ID" value="KUM26441.1"/>
    <property type="molecule type" value="Genomic_DNA"/>
</dbReference>
<dbReference type="GO" id="GO:0009055">
    <property type="term" value="F:electron transfer activity"/>
    <property type="evidence" value="ECO:0007669"/>
    <property type="project" value="UniProtKB-UniRule"/>
</dbReference>
<dbReference type="PANTHER" id="PTHR43741">
    <property type="entry name" value="FMN-DEPENDENT NADH-AZOREDUCTASE 1"/>
    <property type="match status" value="1"/>
</dbReference>
<comment type="caution">
    <text evidence="6">Lacks conserved residue(s) required for the propagation of feature annotation.</text>
</comment>
<dbReference type="GO" id="GO:0010181">
    <property type="term" value="F:FMN binding"/>
    <property type="evidence" value="ECO:0007669"/>
    <property type="project" value="UniProtKB-UniRule"/>
</dbReference>
<protein>
    <recommendedName>
        <fullName evidence="6">FMN dependent NADH:quinone oxidoreductase</fullName>
        <ecNumber evidence="6">1.6.5.-</ecNumber>
    </recommendedName>
    <alternativeName>
        <fullName evidence="6">Azo-dye reductase</fullName>
    </alternativeName>
    <alternativeName>
        <fullName evidence="6">FMN-dependent NADH-azo compound oxidoreductase</fullName>
    </alternativeName>
    <alternativeName>
        <fullName evidence="6">FMN-dependent NADH-azoreductase</fullName>
        <ecNumber evidence="6">1.7.1.17</ecNumber>
    </alternativeName>
</protein>
<dbReference type="Pfam" id="PF02525">
    <property type="entry name" value="Flavodoxin_2"/>
    <property type="match status" value="1"/>
</dbReference>
<feature type="domain" description="Flavodoxin-like fold" evidence="7">
    <location>
        <begin position="1"/>
        <end position="199"/>
    </location>
</feature>
<dbReference type="AlphaFoldDB" id="A0A101KSX6"/>
<dbReference type="GO" id="GO:0016652">
    <property type="term" value="F:oxidoreductase activity, acting on NAD(P)H as acceptor"/>
    <property type="evidence" value="ECO:0007669"/>
    <property type="project" value="UniProtKB-UniRule"/>
</dbReference>
<proteinExistence type="inferred from homology"/>
<dbReference type="OrthoDB" id="9787136at2"/>
<keyword evidence="3 6" id="KW-0560">Oxidoreductase</keyword>
<sequence>MSILLVMSSPRGAASHSTHVATDLAQKLLAADPAAKLVVHDLVAKPLPHIDPDYATGIYTPAEARSQRQAEVVGVSDAVLDELFAADTIILATGFINFNISSTLKSWIDHVARSGRTFAYGENGPKGLVTGKKVYIVLASGGIYSEGAAVQMDHAIPYLRSVLAFLGMTDVEVIRVEGVGMGADAVAAALAKATAKVDAIAAAATNAGQIAVAA</sequence>
<dbReference type="SUPFAM" id="SSF52218">
    <property type="entry name" value="Flavoproteins"/>
    <property type="match status" value="1"/>
</dbReference>
<evidence type="ECO:0000256" key="6">
    <source>
        <dbReference type="HAMAP-Rule" id="MF_01216"/>
    </source>
</evidence>
<feature type="binding site" evidence="6">
    <location>
        <position position="9"/>
    </location>
    <ligand>
        <name>FMN</name>
        <dbReference type="ChEBI" id="CHEBI:58210"/>
    </ligand>
</feature>
<keyword evidence="1 6" id="KW-0285">Flavoprotein</keyword>
<evidence type="ECO:0000313" key="9">
    <source>
        <dbReference type="Proteomes" id="UP000053176"/>
    </source>
</evidence>
<dbReference type="HAMAP" id="MF_01216">
    <property type="entry name" value="Azoreductase_type1"/>
    <property type="match status" value="1"/>
</dbReference>
<dbReference type="EC" id="1.6.5.-" evidence="6"/>
<keyword evidence="4 6" id="KW-0520">NAD</keyword>
<dbReference type="PANTHER" id="PTHR43741:SF2">
    <property type="entry name" value="FMN-DEPENDENT NADH:QUINONE OXIDOREDUCTASE"/>
    <property type="match status" value="1"/>
</dbReference>
<comment type="catalytic activity">
    <reaction evidence="6">
        <text>2 a quinone + NADH + H(+) = 2 a 1,4-benzosemiquinone + NAD(+)</text>
        <dbReference type="Rhea" id="RHEA:65952"/>
        <dbReference type="ChEBI" id="CHEBI:15378"/>
        <dbReference type="ChEBI" id="CHEBI:57540"/>
        <dbReference type="ChEBI" id="CHEBI:57945"/>
        <dbReference type="ChEBI" id="CHEBI:132124"/>
        <dbReference type="ChEBI" id="CHEBI:134225"/>
    </reaction>
</comment>
<comment type="catalytic activity">
    <reaction evidence="5">
        <text>N,N-dimethyl-1,4-phenylenediamine + anthranilate + 2 NAD(+) = 2-(4-dimethylaminophenyl)diazenylbenzoate + 2 NADH + 2 H(+)</text>
        <dbReference type="Rhea" id="RHEA:55872"/>
        <dbReference type="ChEBI" id="CHEBI:15378"/>
        <dbReference type="ChEBI" id="CHEBI:15783"/>
        <dbReference type="ChEBI" id="CHEBI:16567"/>
        <dbReference type="ChEBI" id="CHEBI:57540"/>
        <dbReference type="ChEBI" id="CHEBI:57945"/>
        <dbReference type="ChEBI" id="CHEBI:71579"/>
        <dbReference type="EC" id="1.7.1.17"/>
    </reaction>
    <physiologicalReaction direction="right-to-left" evidence="5">
        <dbReference type="Rhea" id="RHEA:55874"/>
    </physiologicalReaction>
</comment>
<evidence type="ECO:0000256" key="5">
    <source>
        <dbReference type="ARBA" id="ARBA00048542"/>
    </source>
</evidence>
<evidence type="ECO:0000256" key="1">
    <source>
        <dbReference type="ARBA" id="ARBA00022630"/>
    </source>
</evidence>
<dbReference type="Proteomes" id="UP000053176">
    <property type="component" value="Unassembled WGS sequence"/>
</dbReference>
<comment type="subunit">
    <text evidence="6">Homodimer.</text>
</comment>
<dbReference type="GO" id="GO:0016655">
    <property type="term" value="F:oxidoreductase activity, acting on NAD(P)H, quinone or similar compound as acceptor"/>
    <property type="evidence" value="ECO:0007669"/>
    <property type="project" value="InterPro"/>
</dbReference>
<dbReference type="InterPro" id="IPR023048">
    <property type="entry name" value="NADH:quinone_OxRdtase_FMN_depd"/>
</dbReference>
<dbReference type="EC" id="1.7.1.17" evidence="6"/>
<gene>
    <name evidence="6" type="primary">azoR</name>
    <name evidence="8" type="ORF">AU467_22235</name>
</gene>
<comment type="similarity">
    <text evidence="6">Belongs to the azoreductase type 1 family.</text>
</comment>
<keyword evidence="2 6" id="KW-0288">FMN</keyword>